<comment type="caution">
    <text evidence="1">The sequence shown here is derived from an EMBL/GenBank/DDBJ whole genome shotgun (WGS) entry which is preliminary data.</text>
</comment>
<sequence length="157" mass="17154">MGGGHTVLLIDGEWLLPRRPRAGRWILGTEFDATAIVDCLLATVALEAPVRRIQCFRNWADHSLGQGGAIHGALQRRLVELHHVPARGVHSEGYLTDNRDGISAAIRAASMEQLLHDRDARIAIASDRQEAVAGLPPERIRLLDLPVAPALWKAVTT</sequence>
<name>A0A2S3Z620_9MICO</name>
<evidence type="ECO:0000313" key="1">
    <source>
        <dbReference type="EMBL" id="POH59661.1"/>
    </source>
</evidence>
<organism evidence="1 2">
    <name type="scientific">Cryobacterium zongtaii</name>
    <dbReference type="NCBI Taxonomy" id="1259217"/>
    <lineage>
        <taxon>Bacteria</taxon>
        <taxon>Bacillati</taxon>
        <taxon>Actinomycetota</taxon>
        <taxon>Actinomycetes</taxon>
        <taxon>Micrococcales</taxon>
        <taxon>Microbacteriaceae</taxon>
        <taxon>Cryobacterium</taxon>
    </lineage>
</organism>
<accession>A0A2S3Z620</accession>
<reference evidence="1 2" key="1">
    <citation type="submission" date="2018-01" db="EMBL/GenBank/DDBJ databases">
        <title>Cryobacterium sp. nov., from glaciers in China.</title>
        <authorList>
            <person name="Liu Q."/>
            <person name="Xin Y.-H."/>
        </authorList>
    </citation>
    <scope>NUCLEOTIDE SEQUENCE [LARGE SCALE GENOMIC DNA]</scope>
    <source>
        <strain evidence="1 2">TMB1-8</strain>
    </source>
</reference>
<protein>
    <submittedName>
        <fullName evidence="1">Uncharacterized protein</fullName>
    </submittedName>
</protein>
<dbReference type="Proteomes" id="UP000237104">
    <property type="component" value="Unassembled WGS sequence"/>
</dbReference>
<gene>
    <name evidence="1" type="ORF">C3B59_17365</name>
</gene>
<dbReference type="AlphaFoldDB" id="A0A2S3Z620"/>
<dbReference type="RefSeq" id="WP_133163902.1">
    <property type="nucleotide sequence ID" value="NZ_PPXF01000065.1"/>
</dbReference>
<evidence type="ECO:0000313" key="2">
    <source>
        <dbReference type="Proteomes" id="UP000237104"/>
    </source>
</evidence>
<proteinExistence type="predicted"/>
<dbReference type="EMBL" id="PPXF01000065">
    <property type="protein sequence ID" value="POH59661.1"/>
    <property type="molecule type" value="Genomic_DNA"/>
</dbReference>